<dbReference type="Proteomes" id="UP000886743">
    <property type="component" value="Unassembled WGS sequence"/>
</dbReference>
<organism evidence="3 4">
    <name type="scientific">Candidatus Aphodoplasma excrementigallinarum</name>
    <dbReference type="NCBI Taxonomy" id="2840673"/>
    <lineage>
        <taxon>Bacteria</taxon>
        <taxon>Bacillati</taxon>
        <taxon>Bacillota</taxon>
        <taxon>Clostridia</taxon>
        <taxon>Eubacteriales</taxon>
        <taxon>Candidatus Aphodoplasma</taxon>
    </lineage>
</organism>
<dbReference type="InterPro" id="IPR000238">
    <property type="entry name" value="RbfA"/>
</dbReference>
<accession>A0A9D1NHA4</accession>
<reference evidence="3" key="2">
    <citation type="journal article" date="2021" name="PeerJ">
        <title>Extensive microbial diversity within the chicken gut microbiome revealed by metagenomics and culture.</title>
        <authorList>
            <person name="Gilroy R."/>
            <person name="Ravi A."/>
            <person name="Getino M."/>
            <person name="Pursley I."/>
            <person name="Horton D.L."/>
            <person name="Alikhan N.F."/>
            <person name="Baker D."/>
            <person name="Gharbi K."/>
            <person name="Hall N."/>
            <person name="Watson M."/>
            <person name="Adriaenssens E.M."/>
            <person name="Foster-Nyarko E."/>
            <person name="Jarju S."/>
            <person name="Secka A."/>
            <person name="Antonio M."/>
            <person name="Oren A."/>
            <person name="Chaudhuri R.R."/>
            <person name="La Ragione R."/>
            <person name="Hildebrand F."/>
            <person name="Pallen M.J."/>
        </authorList>
    </citation>
    <scope>NUCLEOTIDE SEQUENCE</scope>
    <source>
        <strain evidence="3">4920</strain>
    </source>
</reference>
<dbReference type="GO" id="GO:0030490">
    <property type="term" value="P:maturation of SSU-rRNA"/>
    <property type="evidence" value="ECO:0007669"/>
    <property type="project" value="UniProtKB-UniRule"/>
</dbReference>
<dbReference type="InterPro" id="IPR015946">
    <property type="entry name" value="KH_dom-like_a/b"/>
</dbReference>
<dbReference type="AlphaFoldDB" id="A0A9D1NHA4"/>
<comment type="similarity">
    <text evidence="2">Belongs to the RbfA family.</text>
</comment>
<dbReference type="Gene3D" id="3.30.300.20">
    <property type="match status" value="1"/>
</dbReference>
<gene>
    <name evidence="2 3" type="primary">rbfA</name>
    <name evidence="3" type="ORF">IAC74_06195</name>
</gene>
<comment type="function">
    <text evidence="2">One of several proteins that assist in the late maturation steps of the functional core of the 30S ribosomal subunit. Associates with free 30S ribosomal subunits (but not with 30S subunits that are part of 70S ribosomes or polysomes). Required for efficient processing of 16S rRNA. May interact with the 5'-terminal helix region of 16S rRNA.</text>
</comment>
<dbReference type="Pfam" id="PF02033">
    <property type="entry name" value="RBFA"/>
    <property type="match status" value="1"/>
</dbReference>
<keyword evidence="2" id="KW-0963">Cytoplasm</keyword>
<dbReference type="PANTHER" id="PTHR33515">
    <property type="entry name" value="RIBOSOME-BINDING FACTOR A, CHLOROPLASTIC-RELATED"/>
    <property type="match status" value="1"/>
</dbReference>
<name>A0A9D1NHA4_9FIRM</name>
<reference evidence="3" key="1">
    <citation type="submission" date="2020-10" db="EMBL/GenBank/DDBJ databases">
        <authorList>
            <person name="Gilroy R."/>
        </authorList>
    </citation>
    <scope>NUCLEOTIDE SEQUENCE</scope>
    <source>
        <strain evidence="3">4920</strain>
    </source>
</reference>
<dbReference type="NCBIfam" id="TIGR00082">
    <property type="entry name" value="rbfA"/>
    <property type="match status" value="1"/>
</dbReference>
<dbReference type="InterPro" id="IPR023799">
    <property type="entry name" value="RbfA_dom_sf"/>
</dbReference>
<dbReference type="InterPro" id="IPR020053">
    <property type="entry name" value="Ribosome-bd_factorA_CS"/>
</dbReference>
<dbReference type="PANTHER" id="PTHR33515:SF1">
    <property type="entry name" value="RIBOSOME-BINDING FACTOR A, CHLOROPLASTIC-RELATED"/>
    <property type="match status" value="1"/>
</dbReference>
<comment type="subunit">
    <text evidence="2">Monomer. Binds 30S ribosomal subunits, but not 50S ribosomal subunits or 70S ribosomes.</text>
</comment>
<evidence type="ECO:0000313" key="4">
    <source>
        <dbReference type="Proteomes" id="UP000886743"/>
    </source>
</evidence>
<proteinExistence type="inferred from homology"/>
<dbReference type="HAMAP" id="MF_00003">
    <property type="entry name" value="RbfA"/>
    <property type="match status" value="1"/>
</dbReference>
<evidence type="ECO:0000256" key="1">
    <source>
        <dbReference type="ARBA" id="ARBA00022517"/>
    </source>
</evidence>
<dbReference type="GO" id="GO:0043024">
    <property type="term" value="F:ribosomal small subunit binding"/>
    <property type="evidence" value="ECO:0007669"/>
    <property type="project" value="TreeGrafter"/>
</dbReference>
<dbReference type="PROSITE" id="PS01319">
    <property type="entry name" value="RBFA"/>
    <property type="match status" value="1"/>
</dbReference>
<keyword evidence="1 2" id="KW-0690">Ribosome biogenesis</keyword>
<sequence>MAQNRINKINEQLLREVSAILRELKDRRIPLMTSVVHVSATSDLRYAKVRVSIMGSEQVKQDAMKALRSAAGFVRREVGHRMDIRYTPELIFELDNSIEHGANINKLLHEVMEKDGEHKGNNH</sequence>
<dbReference type="EMBL" id="DVOF01000180">
    <property type="protein sequence ID" value="HIV03148.1"/>
    <property type="molecule type" value="Genomic_DNA"/>
</dbReference>
<dbReference type="GO" id="GO:0005829">
    <property type="term" value="C:cytosol"/>
    <property type="evidence" value="ECO:0007669"/>
    <property type="project" value="TreeGrafter"/>
</dbReference>
<comment type="caution">
    <text evidence="3">The sequence shown here is derived from an EMBL/GenBank/DDBJ whole genome shotgun (WGS) entry which is preliminary data.</text>
</comment>
<evidence type="ECO:0000313" key="3">
    <source>
        <dbReference type="EMBL" id="HIV03148.1"/>
    </source>
</evidence>
<comment type="subcellular location">
    <subcellularLocation>
        <location evidence="2">Cytoplasm</location>
    </subcellularLocation>
</comment>
<dbReference type="SUPFAM" id="SSF89919">
    <property type="entry name" value="Ribosome-binding factor A, RbfA"/>
    <property type="match status" value="1"/>
</dbReference>
<evidence type="ECO:0000256" key="2">
    <source>
        <dbReference type="HAMAP-Rule" id="MF_00003"/>
    </source>
</evidence>
<protein>
    <recommendedName>
        <fullName evidence="2">Ribosome-binding factor A</fullName>
    </recommendedName>
</protein>